<dbReference type="Gene3D" id="3.40.50.720">
    <property type="entry name" value="NAD(P)-binding Rossmann-like Domain"/>
    <property type="match status" value="1"/>
</dbReference>
<evidence type="ECO:0000313" key="4">
    <source>
        <dbReference type="EMBL" id="MDH8678991.1"/>
    </source>
</evidence>
<proteinExistence type="predicted"/>
<organism evidence="4 5">
    <name type="scientific">Fusibacter bizertensis</name>
    <dbReference type="NCBI Taxonomy" id="1488331"/>
    <lineage>
        <taxon>Bacteria</taxon>
        <taxon>Bacillati</taxon>
        <taxon>Bacillota</taxon>
        <taxon>Clostridia</taxon>
        <taxon>Eubacteriales</taxon>
        <taxon>Eubacteriales Family XII. Incertae Sedis</taxon>
        <taxon>Fusibacter</taxon>
    </lineage>
</organism>
<dbReference type="SUPFAM" id="SSF51735">
    <property type="entry name" value="NAD(P)-binding Rossmann-fold domains"/>
    <property type="match status" value="1"/>
</dbReference>
<dbReference type="EMBL" id="JARYZI010000008">
    <property type="protein sequence ID" value="MDH8678991.1"/>
    <property type="molecule type" value="Genomic_DNA"/>
</dbReference>
<dbReference type="InterPro" id="IPR036291">
    <property type="entry name" value="NAD(P)-bd_dom_sf"/>
</dbReference>
<gene>
    <name evidence="4" type="ORF">QE109_12595</name>
</gene>
<dbReference type="PANTHER" id="PTHR43833:SF8">
    <property type="entry name" value="TRK SYSTEM POTASSIUM UPTAKE PROTEIN TRKA"/>
    <property type="match status" value="1"/>
</dbReference>
<feature type="domain" description="RCK N-terminal" evidence="3">
    <location>
        <begin position="9"/>
        <end position="129"/>
    </location>
</feature>
<keyword evidence="1" id="KW-0406">Ion transport</keyword>
<keyword evidence="2" id="KW-0630">Potassium</keyword>
<comment type="caution">
    <text evidence="4">The sequence shown here is derived from an EMBL/GenBank/DDBJ whole genome shotgun (WGS) entry which is preliminary data.</text>
</comment>
<evidence type="ECO:0000256" key="1">
    <source>
        <dbReference type="ARBA" id="ARBA00022538"/>
    </source>
</evidence>
<dbReference type="PANTHER" id="PTHR43833">
    <property type="entry name" value="POTASSIUM CHANNEL PROTEIN 2-RELATED-RELATED"/>
    <property type="match status" value="1"/>
</dbReference>
<dbReference type="PROSITE" id="PS51257">
    <property type="entry name" value="PROKAR_LIPOPROTEIN"/>
    <property type="match status" value="1"/>
</dbReference>
<dbReference type="InterPro" id="IPR050721">
    <property type="entry name" value="Trk_Ktr_HKT_K-transport"/>
</dbReference>
<reference evidence="4 5" key="1">
    <citation type="submission" date="2023-04" db="EMBL/GenBank/DDBJ databases">
        <title>Fusibacter bizertensis strain WBS, isolated from littoral bottom sediments of the Arctic seas - biochemical and genomic analysis.</title>
        <authorList>
            <person name="Brioukhanov A.L."/>
        </authorList>
    </citation>
    <scope>NUCLEOTIDE SEQUENCE [LARGE SCALE GENOMIC DNA]</scope>
    <source>
        <strain evidence="4 5">WBS</strain>
    </source>
</reference>
<accession>A0ABT6NEZ5</accession>
<protein>
    <submittedName>
        <fullName evidence="4">TrkA family potassium uptake protein</fullName>
    </submittedName>
</protein>
<name>A0ABT6NEZ5_9FIRM</name>
<evidence type="ECO:0000259" key="3">
    <source>
        <dbReference type="PROSITE" id="PS51201"/>
    </source>
</evidence>
<keyword evidence="5" id="KW-1185">Reference proteome</keyword>
<dbReference type="PROSITE" id="PS51201">
    <property type="entry name" value="RCK_N"/>
    <property type="match status" value="1"/>
</dbReference>
<evidence type="ECO:0000256" key="2">
    <source>
        <dbReference type="ARBA" id="ARBA00022958"/>
    </source>
</evidence>
<keyword evidence="1" id="KW-0633">Potassium transport</keyword>
<evidence type="ECO:0000313" key="5">
    <source>
        <dbReference type="Proteomes" id="UP001158045"/>
    </source>
</evidence>
<keyword evidence="1" id="KW-0813">Transport</keyword>
<dbReference type="Proteomes" id="UP001158045">
    <property type="component" value="Unassembled WGS sequence"/>
</dbReference>
<dbReference type="InterPro" id="IPR006036">
    <property type="entry name" value="K_uptake_TrkA"/>
</dbReference>
<sequence length="148" mass="16254">MKNHTKISNTYTVIIGCGRLGASLATELSNSNLDVLIIDRDKSAFRKLSPAYGGLTLIGDALDYKVLEEAQINKATTLIAVTNNDNSNIMVAQICKLNFDVPRVLLRLYDPEIKCIFSDMGIETISPVTLSIDEISKRINPVKRGAKI</sequence>
<dbReference type="Pfam" id="PF02254">
    <property type="entry name" value="TrkA_N"/>
    <property type="match status" value="1"/>
</dbReference>
<dbReference type="RefSeq" id="WP_281094886.1">
    <property type="nucleotide sequence ID" value="NZ_JARYZI010000008.1"/>
</dbReference>
<dbReference type="PRINTS" id="PR00335">
    <property type="entry name" value="KUPTAKETRKA"/>
</dbReference>
<dbReference type="InterPro" id="IPR003148">
    <property type="entry name" value="RCK_N"/>
</dbReference>